<comment type="subcellular location">
    <subcellularLocation>
        <location evidence="1">Nucleus</location>
        <location evidence="1">Nucleolus</location>
    </subcellularLocation>
</comment>
<evidence type="ECO:0000259" key="7">
    <source>
        <dbReference type="Pfam" id="PF08168"/>
    </source>
</evidence>
<dbReference type="InterPro" id="IPR042859">
    <property type="entry name" value="NOL11"/>
</dbReference>
<keyword evidence="6" id="KW-0539">Nucleus</keyword>
<dbReference type="GO" id="GO:0005730">
    <property type="term" value="C:nucleolus"/>
    <property type="evidence" value="ECO:0007669"/>
    <property type="project" value="UniProtKB-SubCell"/>
</dbReference>
<keyword evidence="2" id="KW-0698">rRNA processing</keyword>
<evidence type="ECO:0000259" key="8">
    <source>
        <dbReference type="Pfam" id="PF20998"/>
    </source>
</evidence>
<evidence type="ECO:0000313" key="10">
    <source>
        <dbReference type="Proteomes" id="UP000287033"/>
    </source>
</evidence>
<dbReference type="AlphaFoldDB" id="A0A401SNX7"/>
<name>A0A401SNX7_CHIPU</name>
<dbReference type="EMBL" id="BEZZ01000412">
    <property type="protein sequence ID" value="GCC32099.1"/>
    <property type="molecule type" value="Genomic_DNA"/>
</dbReference>
<organism evidence="9 10">
    <name type="scientific">Chiloscyllium punctatum</name>
    <name type="common">Brownbanded bambooshark</name>
    <name type="synonym">Hemiscyllium punctatum</name>
    <dbReference type="NCBI Taxonomy" id="137246"/>
    <lineage>
        <taxon>Eukaryota</taxon>
        <taxon>Metazoa</taxon>
        <taxon>Chordata</taxon>
        <taxon>Craniata</taxon>
        <taxon>Vertebrata</taxon>
        <taxon>Chondrichthyes</taxon>
        <taxon>Elasmobranchii</taxon>
        <taxon>Galeomorphii</taxon>
        <taxon>Galeoidea</taxon>
        <taxon>Orectolobiformes</taxon>
        <taxon>Hemiscylliidae</taxon>
        <taxon>Chiloscyllium</taxon>
    </lineage>
</organism>
<keyword evidence="3" id="KW-0805">Transcription regulation</keyword>
<evidence type="ECO:0000256" key="5">
    <source>
        <dbReference type="ARBA" id="ARBA00023163"/>
    </source>
</evidence>
<dbReference type="InterPro" id="IPR048897">
    <property type="entry name" value="Nol11_C"/>
</dbReference>
<evidence type="ECO:0000256" key="1">
    <source>
        <dbReference type="ARBA" id="ARBA00004604"/>
    </source>
</evidence>
<evidence type="ECO:0000256" key="2">
    <source>
        <dbReference type="ARBA" id="ARBA00022552"/>
    </source>
</evidence>
<evidence type="ECO:0000256" key="6">
    <source>
        <dbReference type="ARBA" id="ARBA00023242"/>
    </source>
</evidence>
<dbReference type="Pfam" id="PF20998">
    <property type="entry name" value="Nol11_C"/>
    <property type="match status" value="1"/>
</dbReference>
<dbReference type="OMA" id="QGTTGQC"/>
<feature type="domain" description="Nucleolar protein 11 N-terminal" evidence="7">
    <location>
        <begin position="43"/>
        <end position="289"/>
    </location>
</feature>
<accession>A0A401SNX7</accession>
<dbReference type="Proteomes" id="UP000287033">
    <property type="component" value="Unassembled WGS sequence"/>
</dbReference>
<evidence type="ECO:0000256" key="3">
    <source>
        <dbReference type="ARBA" id="ARBA00023015"/>
    </source>
</evidence>
<gene>
    <name evidence="9" type="ORF">chiPu_0010559</name>
</gene>
<dbReference type="PANTHER" id="PTHR15633">
    <property type="entry name" value="NUCLEOLAR PROTEIN 11"/>
    <property type="match status" value="1"/>
</dbReference>
<dbReference type="PANTHER" id="PTHR15633:SF2">
    <property type="entry name" value="NUCLEOLAR PROTEIN 11"/>
    <property type="match status" value="1"/>
</dbReference>
<keyword evidence="5" id="KW-0804">Transcription</keyword>
<sequence length="683" mass="76740">MARLCEGFTLCGLSRAAAVRGVEPAGPDRVVVTREDRTVTVYKVLRIWNDEDVNLEKTFKATLESKIYQIHTLPDIEPLVIFERGSVRQLDALLSAPQQDLESVLSKDEVIRWSDILLEAGSPVVVFVTEQSGMYHLYAEKVNHNVRHKFKLDSEENGCPLSFVLSNKQESIILLCLYSNGCIYKMPLSLNNSNGQEQVLPQSLLLQLPNCEKSFDHAAVLILDETHIAVLGAPHLHQCAITDSLSIWNTKFQTLQGWKEFPDGSCGQLWCCYGKLFVPHGKVLTVIPFTCKTSSLAAVLGKLKQPDAAVKAISNVVSWNTLLHNEQSAELEQTFSLTPAEPKRMRNLRNRKSKVASPPSQLISLEQFLSVIQTNTKEEIDERLKILLRNLKASNAQLIIAQIATILVSRCKTQVKFYPQKALMNILKTQMLSYSLCPDLMGVALQEADYSLLQFCLQHFPDIPEAVTCACLKLFLSANDSDLENIPVDLGCVASYIELDQNPSKAEEKMVIVENGFGPLLEEDSCDGKQTHDPLQTNVKPICPVGLKRAALLNEILLSRYSESFLLPLLKDLSVPQVMLFLQYIQYLYAKHCETVNIKLPGTRIPTVNQVLDWISLLLDAHFTMLVMATEAHELITHLHKFIRSQVRFYSQLSKIEGSLQNLHLLKSQKNDGLYSIEVIEIF</sequence>
<comment type="caution">
    <text evidence="9">The sequence shown here is derived from an EMBL/GenBank/DDBJ whole genome shotgun (WGS) entry which is preliminary data.</text>
</comment>
<proteinExistence type="predicted"/>
<feature type="domain" description="Nucleolar protein 11 C-terminal" evidence="8">
    <location>
        <begin position="366"/>
        <end position="683"/>
    </location>
</feature>
<dbReference type="InterPro" id="IPR012584">
    <property type="entry name" value="NOL11_N"/>
</dbReference>
<keyword evidence="10" id="KW-1185">Reference proteome</keyword>
<dbReference type="STRING" id="137246.A0A401SNX7"/>
<reference evidence="9 10" key="1">
    <citation type="journal article" date="2018" name="Nat. Ecol. Evol.">
        <title>Shark genomes provide insights into elasmobranch evolution and the origin of vertebrates.</title>
        <authorList>
            <person name="Hara Y"/>
            <person name="Yamaguchi K"/>
            <person name="Onimaru K"/>
            <person name="Kadota M"/>
            <person name="Koyanagi M"/>
            <person name="Keeley SD"/>
            <person name="Tatsumi K"/>
            <person name="Tanaka K"/>
            <person name="Motone F"/>
            <person name="Kageyama Y"/>
            <person name="Nozu R"/>
            <person name="Adachi N"/>
            <person name="Nishimura O"/>
            <person name="Nakagawa R"/>
            <person name="Tanegashima C"/>
            <person name="Kiyatake I"/>
            <person name="Matsumoto R"/>
            <person name="Murakumo K"/>
            <person name="Nishida K"/>
            <person name="Terakita A"/>
            <person name="Kuratani S"/>
            <person name="Sato K"/>
            <person name="Hyodo S Kuraku.S."/>
        </authorList>
    </citation>
    <scope>NUCLEOTIDE SEQUENCE [LARGE SCALE GENOMIC DNA]</scope>
</reference>
<evidence type="ECO:0000256" key="4">
    <source>
        <dbReference type="ARBA" id="ARBA00023159"/>
    </source>
</evidence>
<evidence type="ECO:0000313" key="9">
    <source>
        <dbReference type="EMBL" id="GCC32099.1"/>
    </source>
</evidence>
<dbReference type="GO" id="GO:0003723">
    <property type="term" value="F:RNA binding"/>
    <property type="evidence" value="ECO:0007669"/>
    <property type="project" value="TreeGrafter"/>
</dbReference>
<keyword evidence="4" id="KW-0010">Activator</keyword>
<dbReference type="GO" id="GO:0030490">
    <property type="term" value="P:maturation of SSU-rRNA"/>
    <property type="evidence" value="ECO:0007669"/>
    <property type="project" value="InterPro"/>
</dbReference>
<protein>
    <recommendedName>
        <fullName evidence="11">Nucleolar protein 11</fullName>
    </recommendedName>
</protein>
<dbReference type="Pfam" id="PF08168">
    <property type="entry name" value="NOL11_N"/>
    <property type="match status" value="1"/>
</dbReference>
<evidence type="ECO:0008006" key="11">
    <source>
        <dbReference type="Google" id="ProtNLM"/>
    </source>
</evidence>
<dbReference type="OrthoDB" id="6502630at2759"/>